<evidence type="ECO:0000313" key="8">
    <source>
        <dbReference type="EMBL" id="ETN61524.1"/>
    </source>
</evidence>
<keyword evidence="6" id="KW-0732">Signal</keyword>
<evidence type="ECO:0000256" key="4">
    <source>
        <dbReference type="ARBA" id="ARBA00023157"/>
    </source>
</evidence>
<keyword evidence="4" id="KW-1015">Disulfide bond</keyword>
<dbReference type="eggNOG" id="KOG1516">
    <property type="taxonomic scope" value="Eukaryota"/>
</dbReference>
<evidence type="ECO:0000256" key="3">
    <source>
        <dbReference type="ARBA" id="ARBA00022801"/>
    </source>
</evidence>
<evidence type="ECO:0000256" key="2">
    <source>
        <dbReference type="ARBA" id="ARBA00022487"/>
    </source>
</evidence>
<comment type="similarity">
    <text evidence="1 6">Belongs to the type-B carboxylesterase/lipase family.</text>
</comment>
<feature type="signal peptide" evidence="6">
    <location>
        <begin position="1"/>
        <end position="25"/>
    </location>
</feature>
<name>W5JFE0_ANODA</name>
<dbReference type="OMA" id="HSTPIVN"/>
<dbReference type="PROSITE" id="PS00122">
    <property type="entry name" value="CARBOXYLESTERASE_B_1"/>
    <property type="match status" value="1"/>
</dbReference>
<evidence type="ECO:0000256" key="1">
    <source>
        <dbReference type="ARBA" id="ARBA00005964"/>
    </source>
</evidence>
<feature type="domain" description="Carboxylesterase type B" evidence="7">
    <location>
        <begin position="30"/>
        <end position="546"/>
    </location>
</feature>
<evidence type="ECO:0000259" key="7">
    <source>
        <dbReference type="Pfam" id="PF00135"/>
    </source>
</evidence>
<dbReference type="EMBL" id="ADMH02001661">
    <property type="protein sequence ID" value="ETN61524.1"/>
    <property type="molecule type" value="Genomic_DNA"/>
</dbReference>
<evidence type="ECO:0000256" key="6">
    <source>
        <dbReference type="RuleBase" id="RU361235"/>
    </source>
</evidence>
<keyword evidence="10" id="KW-1185">Reference proteome</keyword>
<dbReference type="InterPro" id="IPR019826">
    <property type="entry name" value="Carboxylesterase_B_AS"/>
</dbReference>
<reference evidence="8 10" key="1">
    <citation type="journal article" date="2010" name="BMC Genomics">
        <title>Combination of measures distinguishes pre-miRNAs from other stem-loops in the genome of the newly sequenced Anopheles darlingi.</title>
        <authorList>
            <person name="Mendes N.D."/>
            <person name="Freitas A.T."/>
            <person name="Vasconcelos A.T."/>
            <person name="Sagot M.F."/>
        </authorList>
    </citation>
    <scope>NUCLEOTIDE SEQUENCE</scope>
</reference>
<dbReference type="InterPro" id="IPR002018">
    <property type="entry name" value="CarbesteraseB"/>
</dbReference>
<keyword evidence="5" id="KW-0325">Glycoprotein</keyword>
<reference evidence="8" key="3">
    <citation type="journal article" date="2013" name="Nucleic Acids Res.">
        <title>The genome of Anopheles darlingi, the main neotropical malaria vector.</title>
        <authorList>
            <person name="Marinotti O."/>
            <person name="Cerqueira G.C."/>
            <person name="de Almeida L.G."/>
            <person name="Ferro M.I."/>
            <person name="Loreto E.L."/>
            <person name="Zaha A."/>
            <person name="Teixeira S.M."/>
            <person name="Wespiser A.R."/>
            <person name="Almeida E Silva A."/>
            <person name="Schlindwein A.D."/>
            <person name="Pacheco A.C."/>
            <person name="Silva A.L."/>
            <person name="Graveley B.R."/>
            <person name="Walenz B.P."/>
            <person name="Lima Bde A."/>
            <person name="Ribeiro C.A."/>
            <person name="Nunes-Silva C.G."/>
            <person name="de Carvalho C.R."/>
            <person name="Soares C.M."/>
            <person name="de Menezes C.B."/>
            <person name="Matiolli C."/>
            <person name="Caffrey D."/>
            <person name="Araujo D.A."/>
            <person name="de Oliveira D.M."/>
            <person name="Golenbock D."/>
            <person name="Grisard E.C."/>
            <person name="Fantinatti-Garboggini F."/>
            <person name="de Carvalho F.M."/>
            <person name="Barcellos F.G."/>
            <person name="Prosdocimi F."/>
            <person name="May G."/>
            <person name="Azevedo Junior G.M."/>
            <person name="Guimaraes G.M."/>
            <person name="Goldman G.H."/>
            <person name="Padilha I.Q."/>
            <person name="Batista Jda S."/>
            <person name="Ferro J.A."/>
            <person name="Ribeiro J.M."/>
            <person name="Fietto J.L."/>
            <person name="Dabbas K.M."/>
            <person name="Cerdeira L."/>
            <person name="Agnez-Lima L.F."/>
            <person name="Brocchi M."/>
            <person name="de Carvalho M.O."/>
            <person name="Teixeira Mde M."/>
            <person name="Diniz Maia Mde M."/>
            <person name="Goldman M.H."/>
            <person name="Cruz Schneider M.P."/>
            <person name="Felipe M.S."/>
            <person name="Hungria M."/>
            <person name="Nicolas M.F."/>
            <person name="Pereira M."/>
            <person name="Montes M.A."/>
            <person name="Cantao M.E."/>
            <person name="Vincentz M."/>
            <person name="Rafael M.S."/>
            <person name="Silverman N."/>
            <person name="Stoco P.H."/>
            <person name="Souza R.C."/>
            <person name="Vicentini R."/>
            <person name="Gazzinelli R.T."/>
            <person name="Neves Rde O."/>
            <person name="Silva R."/>
            <person name="Astolfi-Filho S."/>
            <person name="Maciel T.E."/>
            <person name="Urmenyi T.P."/>
            <person name="Tadei W.P."/>
            <person name="Camargo E.P."/>
            <person name="de Vasconcelos A.T."/>
        </authorList>
    </citation>
    <scope>NUCLEOTIDE SEQUENCE</scope>
</reference>
<dbReference type="AlphaFoldDB" id="W5JFE0"/>
<dbReference type="EC" id="3.1.1.-" evidence="6"/>
<dbReference type="VEuPathDB" id="VectorBase:ADAR2_010598"/>
<dbReference type="EnsemblMetazoa" id="ADAC006812-RA">
    <property type="protein sequence ID" value="ADAC006812-PA"/>
    <property type="gene ID" value="ADAC006812"/>
</dbReference>
<dbReference type="STRING" id="43151.W5JFE0"/>
<evidence type="ECO:0000313" key="9">
    <source>
        <dbReference type="EnsemblMetazoa" id="ADAC006812-PA"/>
    </source>
</evidence>
<dbReference type="ESTHER" id="anoda-w5jfe0">
    <property type="family name" value="Carb_B_Arthropoda"/>
</dbReference>
<dbReference type="PANTHER" id="PTHR43142:SF1">
    <property type="entry name" value="CARBOXYLIC ESTER HYDROLASE"/>
    <property type="match status" value="1"/>
</dbReference>
<feature type="chain" id="PRO_5009999578" description="Carboxylic ester hydrolase" evidence="6">
    <location>
        <begin position="26"/>
        <end position="587"/>
    </location>
</feature>
<dbReference type="GO" id="GO:0052689">
    <property type="term" value="F:carboxylic ester hydrolase activity"/>
    <property type="evidence" value="ECO:0007669"/>
    <property type="project" value="UniProtKB-KW"/>
</dbReference>
<evidence type="ECO:0000313" key="10">
    <source>
        <dbReference type="Proteomes" id="UP000000673"/>
    </source>
</evidence>
<keyword evidence="2" id="KW-0719">Serine esterase</keyword>
<evidence type="ECO:0000256" key="5">
    <source>
        <dbReference type="ARBA" id="ARBA00023180"/>
    </source>
</evidence>
<reference evidence="8" key="2">
    <citation type="submission" date="2010-05" db="EMBL/GenBank/DDBJ databases">
        <authorList>
            <person name="Almeida L.G."/>
            <person name="Nicolas M.F."/>
            <person name="Souza R.C."/>
            <person name="Vasconcelos A.T.R."/>
        </authorList>
    </citation>
    <scope>NUCLEOTIDE SEQUENCE</scope>
</reference>
<gene>
    <name evidence="8" type="ORF">AND_006812</name>
</gene>
<keyword evidence="3 6" id="KW-0378">Hydrolase</keyword>
<dbReference type="Gene3D" id="3.40.50.1820">
    <property type="entry name" value="alpha/beta hydrolase"/>
    <property type="match status" value="1"/>
</dbReference>
<reference evidence="9" key="4">
    <citation type="submission" date="2015-06" db="UniProtKB">
        <authorList>
            <consortium name="EnsemblMetazoa"/>
        </authorList>
    </citation>
    <scope>IDENTIFICATION</scope>
</reference>
<dbReference type="Pfam" id="PF00135">
    <property type="entry name" value="COesterase"/>
    <property type="match status" value="1"/>
</dbReference>
<protein>
    <recommendedName>
        <fullName evidence="6">Carboxylic ester hydrolase</fullName>
        <ecNumber evidence="6">3.1.1.-</ecNumber>
    </recommendedName>
</protein>
<proteinExistence type="inferred from homology"/>
<dbReference type="HOGENOM" id="CLU_006586_13_2_1"/>
<sequence length="587" mass="64534">MQLNRSFRIPIVVALLPLLAALVIAQNRENPLVAIEGLGLVQGTIGYGAWTARPFSKFFNIKYAVAPIGPLRFLAPVRVSPWPGVMNASAPGRPCPQLGRNISDGPLAEDCLSLSVFTQNTTDSRPVMVYIHGGAFSEGGASDYGPEYLLEKDIVLVVIQYRLGPLGFLSTGTANIPGNAGMLDMIMALEWVSQNIRFFGGDSSQVTVFGESAGGAAVSALLYSPLVRDTLFSRAIIQSGSIFAPWATCRSPKEGAMDIARRVGCDRPAESMEDCLRSVSALSLMQAYNDHKNAQFNITGYPDVAGACIVIGEASPFMPKHPKTFARNAISHVELIAGTTSQEGLMFWEAVYRYGLSYDPANIRTSWELFQLVETINERFGSMSYDGASTWYQLFNSFLTTEIDRANFTEVLPALVDICGNLAIKAPVMQDVTRFAHANVGQVYLYSFDYSGTPSIYNFSANQDLQYPYPNNSFHAEDLFYLFPLGQRLNQQDTEMAKMMVDLWTSFATRGVPTARQLTQGWGPVTHFNGPYLKIDHTSVERNNYFNEFTATIDKARQHRSAASRSVLASILIVLTMFYSAARAVIA</sequence>
<dbReference type="PANTHER" id="PTHR43142">
    <property type="entry name" value="CARBOXYLIC ESTER HYDROLASE"/>
    <property type="match status" value="1"/>
</dbReference>
<dbReference type="SUPFAM" id="SSF53474">
    <property type="entry name" value="alpha/beta-Hydrolases"/>
    <property type="match status" value="1"/>
</dbReference>
<dbReference type="InterPro" id="IPR029058">
    <property type="entry name" value="AB_hydrolase_fold"/>
</dbReference>
<organism evidence="8">
    <name type="scientific">Anopheles darlingi</name>
    <name type="common">Mosquito</name>
    <dbReference type="NCBI Taxonomy" id="43151"/>
    <lineage>
        <taxon>Eukaryota</taxon>
        <taxon>Metazoa</taxon>
        <taxon>Ecdysozoa</taxon>
        <taxon>Arthropoda</taxon>
        <taxon>Hexapoda</taxon>
        <taxon>Insecta</taxon>
        <taxon>Pterygota</taxon>
        <taxon>Neoptera</taxon>
        <taxon>Endopterygota</taxon>
        <taxon>Diptera</taxon>
        <taxon>Nematocera</taxon>
        <taxon>Culicoidea</taxon>
        <taxon>Culicidae</taxon>
        <taxon>Anophelinae</taxon>
        <taxon>Anopheles</taxon>
    </lineage>
</organism>
<dbReference type="Proteomes" id="UP000000673">
    <property type="component" value="Unassembled WGS sequence"/>
</dbReference>
<dbReference type="VEuPathDB" id="VectorBase:ADAC006812"/>
<accession>W5JFE0</accession>